<reference evidence="3 4" key="1">
    <citation type="journal article" date="2013" name="Environ. Microbiol.">
        <title>Genome analysis of Chitinivibrio alkaliphilus gen. nov., sp. nov., a novel extremely haloalkaliphilic anaerobic chitinolytic bacterium from the candidate phylum Termite Group 3.</title>
        <authorList>
            <person name="Sorokin D.Y."/>
            <person name="Gumerov V.M."/>
            <person name="Rakitin A.L."/>
            <person name="Beletsky A.V."/>
            <person name="Damste J.S."/>
            <person name="Muyzer G."/>
            <person name="Mardanov A.V."/>
            <person name="Ravin N.V."/>
        </authorList>
    </citation>
    <scope>NUCLEOTIDE SEQUENCE [LARGE SCALE GENOMIC DNA]</scope>
    <source>
        <strain evidence="3 4">ACht1</strain>
    </source>
</reference>
<dbReference type="PANTHER" id="PTHR16301:SF20">
    <property type="entry name" value="IMPACT FAMILY MEMBER YIGZ"/>
    <property type="match status" value="1"/>
</dbReference>
<dbReference type="GO" id="GO:0005737">
    <property type="term" value="C:cytoplasm"/>
    <property type="evidence" value="ECO:0007669"/>
    <property type="project" value="TreeGrafter"/>
</dbReference>
<dbReference type="STRING" id="1313304.CALK_1894"/>
<dbReference type="OrthoDB" id="9813771at2"/>
<evidence type="ECO:0000256" key="1">
    <source>
        <dbReference type="ARBA" id="ARBA00007665"/>
    </source>
</evidence>
<comment type="similarity">
    <text evidence="1">Belongs to the IMPACT family.</text>
</comment>
<name>U7D5F4_9BACT</name>
<dbReference type="GO" id="GO:0006446">
    <property type="term" value="P:regulation of translational initiation"/>
    <property type="evidence" value="ECO:0007669"/>
    <property type="project" value="TreeGrafter"/>
</dbReference>
<accession>U7D5F4</accession>
<dbReference type="InterPro" id="IPR001498">
    <property type="entry name" value="Impact_N"/>
</dbReference>
<dbReference type="InterPro" id="IPR020568">
    <property type="entry name" value="Ribosomal_Su5_D2-typ_SF"/>
</dbReference>
<dbReference type="SUPFAM" id="SSF54211">
    <property type="entry name" value="Ribosomal protein S5 domain 2-like"/>
    <property type="match status" value="1"/>
</dbReference>
<dbReference type="EMBL" id="ASJR01000017">
    <property type="protein sequence ID" value="ERP31183.1"/>
    <property type="molecule type" value="Genomic_DNA"/>
</dbReference>
<dbReference type="eggNOG" id="COG1739">
    <property type="taxonomic scope" value="Bacteria"/>
</dbReference>
<feature type="domain" description="Impact N-terminal" evidence="2">
    <location>
        <begin position="19"/>
        <end position="126"/>
    </location>
</feature>
<dbReference type="Gene3D" id="3.30.230.30">
    <property type="entry name" value="Impact, N-terminal domain"/>
    <property type="match status" value="1"/>
</dbReference>
<dbReference type="Pfam" id="PF01205">
    <property type="entry name" value="Impact_N"/>
    <property type="match status" value="1"/>
</dbReference>
<gene>
    <name evidence="3" type="ORF">CALK_1894</name>
</gene>
<protein>
    <recommendedName>
        <fullName evidence="2">Impact N-terminal domain-containing protein</fullName>
    </recommendedName>
</protein>
<dbReference type="InterPro" id="IPR023582">
    <property type="entry name" value="Impact"/>
</dbReference>
<dbReference type="AlphaFoldDB" id="U7D5F4"/>
<evidence type="ECO:0000313" key="4">
    <source>
        <dbReference type="Proteomes" id="UP000017148"/>
    </source>
</evidence>
<keyword evidence="4" id="KW-1185">Reference proteome</keyword>
<dbReference type="RefSeq" id="WP_022637321.1">
    <property type="nucleotide sequence ID" value="NZ_ASJR01000017.1"/>
</dbReference>
<sequence length="202" mass="22484">MKNTYHIPRKSEKDSHEVKKSTFISYLFHAPHMNDVSSHLQALKQKHPKARHICWACIAGDPADTSVRGFSDDGEPSGCAGKPLLKVLAYSGLGETALFVVRYFGGIKLGTGGMVKAYTTAAQRVISLCSTEKIVPTISGEITIPYRMEPLLRYILQDPAITHTEFQYSEAVRVHLSLEETSFQRISERIRTECNCTISPDP</sequence>
<dbReference type="Proteomes" id="UP000017148">
    <property type="component" value="Unassembled WGS sequence"/>
</dbReference>
<comment type="caution">
    <text evidence="3">The sequence shown here is derived from an EMBL/GenBank/DDBJ whole genome shotgun (WGS) entry which is preliminary data.</text>
</comment>
<dbReference type="PATRIC" id="fig|1313304.3.peg.1803"/>
<dbReference type="InterPro" id="IPR036956">
    <property type="entry name" value="Impact_N_sf"/>
</dbReference>
<evidence type="ECO:0000313" key="3">
    <source>
        <dbReference type="EMBL" id="ERP31183.1"/>
    </source>
</evidence>
<proteinExistence type="inferred from homology"/>
<evidence type="ECO:0000259" key="2">
    <source>
        <dbReference type="Pfam" id="PF01205"/>
    </source>
</evidence>
<dbReference type="PANTHER" id="PTHR16301">
    <property type="entry name" value="IMPACT-RELATED"/>
    <property type="match status" value="1"/>
</dbReference>
<organism evidence="3 4">
    <name type="scientific">Chitinivibrio alkaliphilus ACht1</name>
    <dbReference type="NCBI Taxonomy" id="1313304"/>
    <lineage>
        <taxon>Bacteria</taxon>
        <taxon>Pseudomonadati</taxon>
        <taxon>Fibrobacterota</taxon>
        <taxon>Chitinivibrionia</taxon>
        <taxon>Chitinivibrionales</taxon>
        <taxon>Chitinivibrionaceae</taxon>
        <taxon>Chitinivibrio</taxon>
    </lineage>
</organism>